<evidence type="ECO:0000313" key="2">
    <source>
        <dbReference type="EMBL" id="CAA9225732.1"/>
    </source>
</evidence>
<feature type="compositionally biased region" description="Basic residues" evidence="1">
    <location>
        <begin position="63"/>
        <end position="73"/>
    </location>
</feature>
<evidence type="ECO:0000256" key="1">
    <source>
        <dbReference type="SAM" id="MobiDB-lite"/>
    </source>
</evidence>
<feature type="compositionally biased region" description="Basic residues" evidence="1">
    <location>
        <begin position="41"/>
        <end position="53"/>
    </location>
</feature>
<sequence>VEGRERPRDGRAHRRLCVRRDPGGLHRARARRRQHDERGRAGHRQHRRHRRPGLPRPVPAVRPGHHDHGRLRARGGVLGARRRVRLTPGALAGRPPGL</sequence>
<name>A0A6J4HMR0_9PSEU</name>
<organism evidence="2">
    <name type="scientific">uncultured Actinomycetospora sp</name>
    <dbReference type="NCBI Taxonomy" id="1135996"/>
    <lineage>
        <taxon>Bacteria</taxon>
        <taxon>Bacillati</taxon>
        <taxon>Actinomycetota</taxon>
        <taxon>Actinomycetes</taxon>
        <taxon>Pseudonocardiales</taxon>
        <taxon>Pseudonocardiaceae</taxon>
        <taxon>Actinomycetospora</taxon>
        <taxon>environmental samples</taxon>
    </lineage>
</organism>
<dbReference type="EMBL" id="CADCTH010000106">
    <property type="protein sequence ID" value="CAA9225732.1"/>
    <property type="molecule type" value="Genomic_DNA"/>
</dbReference>
<feature type="non-terminal residue" evidence="2">
    <location>
        <position position="98"/>
    </location>
</feature>
<accession>A0A6J4HMR0</accession>
<feature type="compositionally biased region" description="Basic and acidic residues" evidence="1">
    <location>
        <begin position="1"/>
        <end position="10"/>
    </location>
</feature>
<gene>
    <name evidence="2" type="ORF">AVDCRST_MAG54-778</name>
</gene>
<reference evidence="2" key="1">
    <citation type="submission" date="2020-02" db="EMBL/GenBank/DDBJ databases">
        <authorList>
            <person name="Meier V. D."/>
        </authorList>
    </citation>
    <scope>NUCLEOTIDE SEQUENCE</scope>
    <source>
        <strain evidence="2">AVDCRST_MAG54</strain>
    </source>
</reference>
<feature type="non-terminal residue" evidence="2">
    <location>
        <position position="1"/>
    </location>
</feature>
<proteinExistence type="predicted"/>
<protein>
    <submittedName>
        <fullName evidence="2">Uncharacterized protein</fullName>
    </submittedName>
</protein>
<dbReference type="AlphaFoldDB" id="A0A6J4HMR0"/>
<feature type="region of interest" description="Disordered" evidence="1">
    <location>
        <begin position="1"/>
        <end position="98"/>
    </location>
</feature>